<reference evidence="3 7" key="3">
    <citation type="submission" date="2018-04" db="EMBL/GenBank/DDBJ databases">
        <title>Draft genome sequence of Pseudomonas syringae pv. actinidiae biovar 3 strains isolated from kiwifruit in Kagawa prefecture.</title>
        <authorList>
            <person name="Tabuchi M."/>
            <person name="Saito M."/>
            <person name="Fujiwara S."/>
            <person name="Sasa N."/>
            <person name="Akimitsu K."/>
            <person name="Gomi K."/>
            <person name="Konishi-Sugita S."/>
            <person name="Hamano K."/>
            <person name="Kataoka I."/>
        </authorList>
    </citation>
    <scope>NUCLEOTIDE SEQUENCE [LARGE SCALE GENOMIC DNA]</scope>
    <source>
        <strain evidence="3 7">MAFF212211</strain>
    </source>
</reference>
<dbReference type="EMBL" id="BGJZ01000018">
    <property type="protein sequence ID" value="GBH07165.1"/>
    <property type="molecule type" value="Genomic_DNA"/>
</dbReference>
<dbReference type="Proteomes" id="UP000248291">
    <property type="component" value="Unassembled WGS sequence"/>
</dbReference>
<evidence type="ECO:0000313" key="3">
    <source>
        <dbReference type="EMBL" id="GBH14672.1"/>
    </source>
</evidence>
<evidence type="ECO:0000313" key="7">
    <source>
        <dbReference type="Proteomes" id="UP000248291"/>
    </source>
</evidence>
<dbReference type="EMBL" id="CP024712">
    <property type="protein sequence ID" value="ATV20259.1"/>
    <property type="molecule type" value="Genomic_DNA"/>
</dbReference>
<reference evidence="2 6" key="2">
    <citation type="submission" date="2018-04" db="EMBL/GenBank/DDBJ databases">
        <title>Draft genome sequence of Pseudomonas syringae pv. actinidiae biovar 1 strains isolated from kiwifruit in Kagawa prefecture.</title>
        <authorList>
            <person name="Tabuchi M."/>
            <person name="Saito M."/>
            <person name="Fujiwara S."/>
            <person name="Sasa N."/>
            <person name="Akimitsu K."/>
            <person name="Gomi K."/>
            <person name="Konishi-Sugita S."/>
            <person name="Hamano K."/>
            <person name="Kataoka I."/>
        </authorList>
    </citation>
    <scope>NUCLEOTIDE SEQUENCE [LARGE SCALE GENOMIC DNA]</scope>
    <source>
        <strain evidence="2 6">MAFF212206</strain>
    </source>
</reference>
<reference evidence="4 8" key="4">
    <citation type="submission" date="2018-08" db="EMBL/GenBank/DDBJ databases">
        <title>Recombination of ecologically and evolutionarily significant loci maintains genetic cohesion in the Pseudomonas syringae species complex.</title>
        <authorList>
            <person name="Dillon M."/>
            <person name="Thakur S."/>
            <person name="Almeida R.N.D."/>
            <person name="Weir B.S."/>
            <person name="Guttman D.S."/>
        </authorList>
    </citation>
    <scope>NUCLEOTIDE SEQUENCE [LARGE SCALE GENOMIC DNA]</scope>
    <source>
        <strain evidence="4 8">ICMP 19074</strain>
    </source>
</reference>
<evidence type="ECO:0000313" key="1">
    <source>
        <dbReference type="EMBL" id="ATV20259.1"/>
    </source>
</evidence>
<protein>
    <submittedName>
        <fullName evidence="1">DUF1654 domain-containing protein</fullName>
    </submittedName>
    <submittedName>
        <fullName evidence="2">Methyl-accepting chemotaxis protein</fullName>
    </submittedName>
</protein>
<reference evidence="1 5" key="1">
    <citation type="submission" date="2017-11" db="EMBL/GenBank/DDBJ databases">
        <title>Complete DNA Sequence of Pseudomonas syringae pv. actinidiae, biovar 5 (Psa5).</title>
        <authorList>
            <person name="Butler M."/>
            <person name="Taiaroa G."/>
            <person name="Sumpter N."/>
            <person name="Poulter R."/>
        </authorList>
    </citation>
    <scope>NUCLEOTIDE SEQUENCE [LARGE SCALE GENOMIC DNA]</scope>
    <source>
        <strain evidence="1 5">MAFF212063</strain>
    </source>
</reference>
<dbReference type="Pfam" id="PF07867">
    <property type="entry name" value="DUF1654"/>
    <property type="match status" value="1"/>
</dbReference>
<dbReference type="RefSeq" id="WP_003377328.1">
    <property type="nucleotide sequence ID" value="NZ_AP019411.1"/>
</dbReference>
<dbReference type="Proteomes" id="UP000247480">
    <property type="component" value="Unassembled WGS sequence"/>
</dbReference>
<organism evidence="2 6">
    <name type="scientific">Pseudomonas syringae pv. actinidiae</name>
    <dbReference type="NCBI Taxonomy" id="103796"/>
    <lineage>
        <taxon>Bacteria</taxon>
        <taxon>Pseudomonadati</taxon>
        <taxon>Pseudomonadota</taxon>
        <taxon>Gammaproteobacteria</taxon>
        <taxon>Pseudomonadales</taxon>
        <taxon>Pseudomonadaceae</taxon>
        <taxon>Pseudomonas</taxon>
        <taxon>Pseudomonas syringae</taxon>
    </lineage>
</organism>
<gene>
    <name evidence="4" type="ORF">ALQ07_01330</name>
    <name evidence="1" type="ORF">CT122_28385</name>
    <name evidence="2" type="ORF">KPSA1_00499</name>
    <name evidence="3" type="ORF">KPSA3_00566</name>
</gene>
<dbReference type="AlphaFoldDB" id="A0A0K8M2F7"/>
<accession>A0A0K8M2F7</accession>
<dbReference type="GeneID" id="61790818"/>
<evidence type="ECO:0000313" key="5">
    <source>
        <dbReference type="Proteomes" id="UP000230024"/>
    </source>
</evidence>
<evidence type="ECO:0000313" key="4">
    <source>
        <dbReference type="EMBL" id="RMQ24107.1"/>
    </source>
</evidence>
<proteinExistence type="predicted"/>
<dbReference type="InterPro" id="IPR012449">
    <property type="entry name" value="Phage_F116_Orf28"/>
</dbReference>
<dbReference type="EMBL" id="RBRB01000418">
    <property type="protein sequence ID" value="RMQ24107.1"/>
    <property type="molecule type" value="Genomic_DNA"/>
</dbReference>
<evidence type="ECO:0000313" key="8">
    <source>
        <dbReference type="Proteomes" id="UP000273140"/>
    </source>
</evidence>
<dbReference type="Proteomes" id="UP000273140">
    <property type="component" value="Unassembled WGS sequence"/>
</dbReference>
<name>A0A0K8M2F7_PSESF</name>
<evidence type="ECO:0000313" key="2">
    <source>
        <dbReference type="EMBL" id="GBH07165.1"/>
    </source>
</evidence>
<sequence>MLNQSPGNSQHDAYLALAQRIQDAIASDKAQIEHQVLLIREPGESAAHWEHIVDQISEAEGIVVTRSPENGTAHVSWYIDSL</sequence>
<evidence type="ECO:0000313" key="6">
    <source>
        <dbReference type="Proteomes" id="UP000247480"/>
    </source>
</evidence>
<dbReference type="EMBL" id="BGKA01000020">
    <property type="protein sequence ID" value="GBH14672.1"/>
    <property type="molecule type" value="Genomic_DNA"/>
</dbReference>
<dbReference type="Proteomes" id="UP000230024">
    <property type="component" value="Chromosome"/>
</dbReference>